<evidence type="ECO:0000313" key="2">
    <source>
        <dbReference type="EMBL" id="BDI07491.1"/>
    </source>
</evidence>
<feature type="transmembrane region" description="Helical" evidence="1">
    <location>
        <begin position="23"/>
        <end position="44"/>
    </location>
</feature>
<dbReference type="EMBL" id="AP025730">
    <property type="protein sequence ID" value="BDI07491.1"/>
    <property type="molecule type" value="Genomic_DNA"/>
</dbReference>
<protein>
    <recommendedName>
        <fullName evidence="4">DUF304 domain-containing protein</fullName>
    </recommendedName>
</protein>
<sequence>MPDGMEFTITPPSFDFKTRAGVAVFRAWMGFWGSLLVIFSFGWVIGGSGAFLFFLFFAVWIGGYWWMRKRGGEAMAEFTRTSRILVSATGIQVNGQDFSRADIHEIFVRDPRPDHTHMTYTSTAVIAQPSLSGVATGIGMAANEAASQAGADAGRAFAAHLNKRSFAVMIRYGARDVPLVEAIEQGVAELLAKRIAATFSGMASNV</sequence>
<evidence type="ECO:0008006" key="4">
    <source>
        <dbReference type="Google" id="ProtNLM"/>
    </source>
</evidence>
<reference evidence="2" key="1">
    <citation type="submission" date="2022-04" db="EMBL/GenBank/DDBJ databases">
        <title>Whole genome sequence of Sphaerotilus sp. FB-5.</title>
        <authorList>
            <person name="Takeda M."/>
            <person name="Narihara S."/>
            <person name="Akimoto M."/>
            <person name="Akimoto R."/>
            <person name="Nishiyashiki S."/>
            <person name="Murakami T."/>
        </authorList>
    </citation>
    <scope>NUCLEOTIDE SEQUENCE</scope>
    <source>
        <strain evidence="2">FB-5</strain>
    </source>
</reference>
<organism evidence="2 3">
    <name type="scientific">Sphaerotilus microaerophilus</name>
    <dbReference type="NCBI Taxonomy" id="2914710"/>
    <lineage>
        <taxon>Bacteria</taxon>
        <taxon>Pseudomonadati</taxon>
        <taxon>Pseudomonadota</taxon>
        <taxon>Betaproteobacteria</taxon>
        <taxon>Burkholderiales</taxon>
        <taxon>Sphaerotilaceae</taxon>
        <taxon>Sphaerotilus</taxon>
    </lineage>
</organism>
<gene>
    <name evidence="2" type="ORF">CATMQ487_44610</name>
</gene>
<evidence type="ECO:0000313" key="3">
    <source>
        <dbReference type="Proteomes" id="UP001057498"/>
    </source>
</evidence>
<feature type="transmembrane region" description="Helical" evidence="1">
    <location>
        <begin position="50"/>
        <end position="67"/>
    </location>
</feature>
<name>A0ABN6PQL7_9BURK</name>
<keyword evidence="1" id="KW-1133">Transmembrane helix</keyword>
<proteinExistence type="predicted"/>
<keyword evidence="3" id="KW-1185">Reference proteome</keyword>
<accession>A0ABN6PQL7</accession>
<keyword evidence="1" id="KW-0812">Transmembrane</keyword>
<dbReference type="Proteomes" id="UP001057498">
    <property type="component" value="Chromosome"/>
</dbReference>
<keyword evidence="1" id="KW-0472">Membrane</keyword>
<evidence type="ECO:0000256" key="1">
    <source>
        <dbReference type="SAM" id="Phobius"/>
    </source>
</evidence>